<dbReference type="RefSeq" id="WP_175484914.1">
    <property type="nucleotide sequence ID" value="NZ_FORA01000004.1"/>
</dbReference>
<name>A0A1I3S534_9RHOB</name>
<evidence type="ECO:0000313" key="1">
    <source>
        <dbReference type="EMBL" id="SFJ53748.1"/>
    </source>
</evidence>
<protein>
    <submittedName>
        <fullName evidence="1">Uncharacterized protein</fullName>
    </submittedName>
</protein>
<dbReference type="Proteomes" id="UP000199110">
    <property type="component" value="Unassembled WGS sequence"/>
</dbReference>
<gene>
    <name evidence="1" type="ORF">SAMN04488095_3020</name>
</gene>
<evidence type="ECO:0000313" key="2">
    <source>
        <dbReference type="Proteomes" id="UP000199110"/>
    </source>
</evidence>
<dbReference type="AlphaFoldDB" id="A0A1I3S534"/>
<organism evidence="1 2">
    <name type="scientific">Jannaschia pohangensis</name>
    <dbReference type="NCBI Taxonomy" id="390807"/>
    <lineage>
        <taxon>Bacteria</taxon>
        <taxon>Pseudomonadati</taxon>
        <taxon>Pseudomonadota</taxon>
        <taxon>Alphaproteobacteria</taxon>
        <taxon>Rhodobacterales</taxon>
        <taxon>Roseobacteraceae</taxon>
        <taxon>Jannaschia</taxon>
    </lineage>
</organism>
<proteinExistence type="predicted"/>
<reference evidence="1 2" key="1">
    <citation type="submission" date="2016-10" db="EMBL/GenBank/DDBJ databases">
        <authorList>
            <person name="de Groot N.N."/>
        </authorList>
    </citation>
    <scope>NUCLEOTIDE SEQUENCE [LARGE SCALE GENOMIC DNA]</scope>
    <source>
        <strain evidence="1 2">DSM 19073</strain>
    </source>
</reference>
<sequence>MVEISEIVDRDSLQAWLEALPSETEAEKADYRRIAVTIAVRAALRVMPLWWQAVAQNLQLQRKGLTPLFTLRCLLISSVSTVRPTGDISSAASSAFAAADPVGGAAFLVAGLVPAHAVDAAAAAARSADTAAARRSAAADTAAAARSAAAASTAAARSAADAIWPVLRADCEALVGGGKMASQPLWPDEGPLRQTWQDVRNHLAQSGQTGIWAFWTDWYDCILDPKGQEPNWDMLEEIALIPPDTWDAGPDVALPVINAIWERYKNQLPFDLDTELERQPRATKTEIQRVQTAVVENRQLIPPTIDALQQFIVLEIERWQQNNFLNAEQPDLCRKQIATYVTMSEALTRISALVPEEGGPSDADAEELVSLGKLYLEKLKALPRDKADEVIEKVWSTGGNVVDLGLVAGSTALLFQMGIPVQHGVIVASLAFARKNVAQMISAANDYLKTSAGGS</sequence>
<dbReference type="STRING" id="390807.SAMN04488095_3020"/>
<keyword evidence="2" id="KW-1185">Reference proteome</keyword>
<dbReference type="EMBL" id="FORA01000004">
    <property type="protein sequence ID" value="SFJ53748.1"/>
    <property type="molecule type" value="Genomic_DNA"/>
</dbReference>
<accession>A0A1I3S534</accession>